<accession>A0A942ZWH5</accession>
<comment type="caution">
    <text evidence="2">The sequence shown here is derived from an EMBL/GenBank/DDBJ whole genome shotgun (WGS) entry which is preliminary data.</text>
</comment>
<gene>
    <name evidence="2" type="ORF">KHZ85_00445</name>
</gene>
<evidence type="ECO:0000313" key="3">
    <source>
        <dbReference type="Proteomes" id="UP000753219"/>
    </source>
</evidence>
<dbReference type="InterPro" id="IPR035985">
    <property type="entry name" value="Ubiquitin-activating_enz"/>
</dbReference>
<feature type="domain" description="THIF-type NAD/FAD binding fold" evidence="1">
    <location>
        <begin position="6"/>
        <end position="198"/>
    </location>
</feature>
<dbReference type="EMBL" id="JAGZMZ010000001">
    <property type="protein sequence ID" value="MBS4883229.1"/>
    <property type="molecule type" value="Genomic_DNA"/>
</dbReference>
<dbReference type="Gene3D" id="3.40.50.720">
    <property type="entry name" value="NAD(P)-binding Rossmann-like Domain"/>
    <property type="match status" value="1"/>
</dbReference>
<evidence type="ECO:0000313" key="2">
    <source>
        <dbReference type="EMBL" id="MBS4883229.1"/>
    </source>
</evidence>
<dbReference type="Proteomes" id="UP000753219">
    <property type="component" value="Unassembled WGS sequence"/>
</dbReference>
<dbReference type="SUPFAM" id="SSF69572">
    <property type="entry name" value="Activating enzymes of the ubiquitin-like proteins"/>
    <property type="match status" value="1"/>
</dbReference>
<dbReference type="Pfam" id="PF00899">
    <property type="entry name" value="ThiF"/>
    <property type="match status" value="1"/>
</dbReference>
<dbReference type="InterPro" id="IPR000594">
    <property type="entry name" value="ThiF_NAD_FAD-bd"/>
</dbReference>
<proteinExistence type="predicted"/>
<dbReference type="GO" id="GO:0008641">
    <property type="term" value="F:ubiquitin-like modifier activating enzyme activity"/>
    <property type="evidence" value="ECO:0007669"/>
    <property type="project" value="InterPro"/>
</dbReference>
<dbReference type="GO" id="GO:0016779">
    <property type="term" value="F:nucleotidyltransferase activity"/>
    <property type="evidence" value="ECO:0007669"/>
    <property type="project" value="UniProtKB-KW"/>
</dbReference>
<keyword evidence="2" id="KW-0548">Nucleotidyltransferase</keyword>
<sequence>MKYVFVIVGVGGTGSLLARDIPKLVLHQEHQILLVDGDRVEAKNMVRQSYQEHDINENKAIALARKINAFYGNRCGVIDKYVTKDEILLKLRKQYPTFLPVLIGCVDNDKTREILEHTFHQLDRCVYIDSANSEYEGNVYVVAKEDGQREGRLRSEVYVLDKDIHPTEKSCEAQAAAGNTQYMVTNLKMAMTIIEHISSILHGEIKEGVTNVRRFEEVHY</sequence>
<dbReference type="RefSeq" id="WP_278639394.1">
    <property type="nucleotide sequence ID" value="NZ_JAGZMZ010000001.1"/>
</dbReference>
<protein>
    <submittedName>
        <fullName evidence="2">ThiF family adenylyltransferase</fullName>
    </submittedName>
</protein>
<name>A0A942ZWH5_9FIRM</name>
<keyword evidence="2" id="KW-0808">Transferase</keyword>
<organism evidence="2 3">
    <name type="scientific">Amedibacillus dolichus</name>
    <dbReference type="NCBI Taxonomy" id="31971"/>
    <lineage>
        <taxon>Bacteria</taxon>
        <taxon>Bacillati</taxon>
        <taxon>Bacillota</taxon>
        <taxon>Erysipelotrichia</taxon>
        <taxon>Erysipelotrichales</taxon>
        <taxon>Erysipelotrichaceae</taxon>
        <taxon>Amedibacillus</taxon>
    </lineage>
</organism>
<dbReference type="AlphaFoldDB" id="A0A942ZWH5"/>
<reference evidence="2" key="1">
    <citation type="submission" date="2021-02" db="EMBL/GenBank/DDBJ databases">
        <title>Infant gut strain persistence is associated with maternal origin, phylogeny, and functional potential including surface adhesion and iron acquisition.</title>
        <authorList>
            <person name="Lou Y.C."/>
        </authorList>
    </citation>
    <scope>NUCLEOTIDE SEQUENCE</scope>
    <source>
        <strain evidence="2">L3_108_103G1_dasL3_108_103G1_concoct_2</strain>
    </source>
</reference>
<evidence type="ECO:0000259" key="1">
    <source>
        <dbReference type="Pfam" id="PF00899"/>
    </source>
</evidence>